<dbReference type="AlphaFoldDB" id="A0A7Z0IKW6"/>
<dbReference type="RefSeq" id="WP_179444781.1">
    <property type="nucleotide sequence ID" value="NZ_JACBZS010000001.1"/>
</dbReference>
<proteinExistence type="predicted"/>
<organism evidence="3 4">
    <name type="scientific">Naumannella cuiyingiana</name>
    <dbReference type="NCBI Taxonomy" id="1347891"/>
    <lineage>
        <taxon>Bacteria</taxon>
        <taxon>Bacillati</taxon>
        <taxon>Actinomycetota</taxon>
        <taxon>Actinomycetes</taxon>
        <taxon>Propionibacteriales</taxon>
        <taxon>Propionibacteriaceae</taxon>
        <taxon>Naumannella</taxon>
    </lineage>
</organism>
<name>A0A7Z0IKW6_9ACTN</name>
<keyword evidence="2" id="KW-0472">Membrane</keyword>
<evidence type="ECO:0000256" key="2">
    <source>
        <dbReference type="SAM" id="Phobius"/>
    </source>
</evidence>
<keyword evidence="4" id="KW-1185">Reference proteome</keyword>
<feature type="region of interest" description="Disordered" evidence="1">
    <location>
        <begin position="71"/>
        <end position="93"/>
    </location>
</feature>
<feature type="compositionally biased region" description="Low complexity" evidence="1">
    <location>
        <begin position="71"/>
        <end position="86"/>
    </location>
</feature>
<keyword evidence="2" id="KW-0812">Transmembrane</keyword>
<keyword evidence="2" id="KW-1133">Transmembrane helix</keyword>
<evidence type="ECO:0000313" key="4">
    <source>
        <dbReference type="Proteomes" id="UP000527616"/>
    </source>
</evidence>
<feature type="transmembrane region" description="Helical" evidence="2">
    <location>
        <begin position="48"/>
        <end position="65"/>
    </location>
</feature>
<accession>A0A7Z0IKW6</accession>
<evidence type="ECO:0000256" key="1">
    <source>
        <dbReference type="SAM" id="MobiDB-lite"/>
    </source>
</evidence>
<reference evidence="3 4" key="1">
    <citation type="submission" date="2020-07" db="EMBL/GenBank/DDBJ databases">
        <title>Sequencing the genomes of 1000 actinobacteria strains.</title>
        <authorList>
            <person name="Klenk H.-P."/>
        </authorList>
    </citation>
    <scope>NUCLEOTIDE SEQUENCE [LARGE SCALE GENOMIC DNA]</scope>
    <source>
        <strain evidence="3 4">DSM 103164</strain>
    </source>
</reference>
<sequence length="93" mass="8953">MINHLNRGLAVTGPLVFAAGALIAMLAKSGSAAPGHLAATGSSLGPALLVVLAVLLVGGIVLLLLGRRGKVVDGADPGSSGTSSSESGDRPGE</sequence>
<evidence type="ECO:0000313" key="3">
    <source>
        <dbReference type="EMBL" id="NYI70882.1"/>
    </source>
</evidence>
<dbReference type="EMBL" id="JACBZS010000001">
    <property type="protein sequence ID" value="NYI70882.1"/>
    <property type="molecule type" value="Genomic_DNA"/>
</dbReference>
<protein>
    <submittedName>
        <fullName evidence="3">Uncharacterized protein</fullName>
    </submittedName>
</protein>
<comment type="caution">
    <text evidence="3">The sequence shown here is derived from an EMBL/GenBank/DDBJ whole genome shotgun (WGS) entry which is preliminary data.</text>
</comment>
<gene>
    <name evidence="3" type="ORF">GGQ54_001442</name>
</gene>
<dbReference type="Proteomes" id="UP000527616">
    <property type="component" value="Unassembled WGS sequence"/>
</dbReference>